<keyword evidence="1" id="KW-0808">Transferase</keyword>
<dbReference type="Gene3D" id="3.30.70.270">
    <property type="match status" value="2"/>
</dbReference>
<keyword evidence="7" id="KW-1185">Reference proteome</keyword>
<evidence type="ECO:0000256" key="1">
    <source>
        <dbReference type="ARBA" id="ARBA00022679"/>
    </source>
</evidence>
<dbReference type="InterPro" id="IPR021109">
    <property type="entry name" value="Peptidase_aspartic_dom_sf"/>
</dbReference>
<keyword evidence="4" id="KW-0255">Endonuclease</keyword>
<dbReference type="InterPro" id="IPR050951">
    <property type="entry name" value="Retrovirus_Pol_polyprotein"/>
</dbReference>
<gene>
    <name evidence="6" type="ORF">CYCCA115_LOCUS24448</name>
</gene>
<dbReference type="PANTHER" id="PTHR37984">
    <property type="entry name" value="PROTEIN CBG26694"/>
    <property type="match status" value="1"/>
</dbReference>
<dbReference type="Proteomes" id="UP001295423">
    <property type="component" value="Unassembled WGS sequence"/>
</dbReference>
<name>A0AAD2GEG7_9STRA</name>
<organism evidence="6 7">
    <name type="scientific">Cylindrotheca closterium</name>
    <dbReference type="NCBI Taxonomy" id="2856"/>
    <lineage>
        <taxon>Eukaryota</taxon>
        <taxon>Sar</taxon>
        <taxon>Stramenopiles</taxon>
        <taxon>Ochrophyta</taxon>
        <taxon>Bacillariophyta</taxon>
        <taxon>Bacillariophyceae</taxon>
        <taxon>Bacillariophycidae</taxon>
        <taxon>Bacillariales</taxon>
        <taxon>Bacillariaceae</taxon>
        <taxon>Cylindrotheca</taxon>
    </lineage>
</organism>
<evidence type="ECO:0000256" key="2">
    <source>
        <dbReference type="ARBA" id="ARBA00022695"/>
    </source>
</evidence>
<proteinExistence type="predicted"/>
<keyword evidence="4" id="KW-0378">Hydrolase</keyword>
<dbReference type="SUPFAM" id="SSF56672">
    <property type="entry name" value="DNA/RNA polymerases"/>
    <property type="match status" value="1"/>
</dbReference>
<dbReference type="EMBL" id="CAKOGP040002514">
    <property type="protein sequence ID" value="CAJ1970430.1"/>
    <property type="molecule type" value="Genomic_DNA"/>
</dbReference>
<dbReference type="PANTHER" id="PTHR37984:SF5">
    <property type="entry name" value="PROTEIN NYNRIN-LIKE"/>
    <property type="match status" value="1"/>
</dbReference>
<protein>
    <recommendedName>
        <fullName evidence="5">Reverse transcriptase domain-containing protein</fullName>
    </recommendedName>
</protein>
<feature type="domain" description="Reverse transcriptase" evidence="5">
    <location>
        <begin position="258"/>
        <end position="437"/>
    </location>
</feature>
<dbReference type="Pfam" id="PF00078">
    <property type="entry name" value="RVT_1"/>
    <property type="match status" value="1"/>
</dbReference>
<dbReference type="InterPro" id="IPR000477">
    <property type="entry name" value="RT_dom"/>
</dbReference>
<dbReference type="InterPro" id="IPR043128">
    <property type="entry name" value="Rev_trsase/Diguanyl_cyclase"/>
</dbReference>
<evidence type="ECO:0000259" key="5">
    <source>
        <dbReference type="PROSITE" id="PS50878"/>
    </source>
</evidence>
<dbReference type="SUPFAM" id="SSF50630">
    <property type="entry name" value="Acid proteases"/>
    <property type="match status" value="1"/>
</dbReference>
<evidence type="ECO:0000256" key="4">
    <source>
        <dbReference type="ARBA" id="ARBA00022759"/>
    </source>
</evidence>
<dbReference type="InterPro" id="IPR043502">
    <property type="entry name" value="DNA/RNA_pol_sf"/>
</dbReference>
<evidence type="ECO:0000313" key="6">
    <source>
        <dbReference type="EMBL" id="CAJ1970430.1"/>
    </source>
</evidence>
<feature type="non-terminal residue" evidence="6">
    <location>
        <position position="513"/>
    </location>
</feature>
<keyword evidence="3" id="KW-0540">Nuclease</keyword>
<dbReference type="Gene3D" id="3.10.10.10">
    <property type="entry name" value="HIV Type 1 Reverse Transcriptase, subunit A, domain 1"/>
    <property type="match status" value="1"/>
</dbReference>
<dbReference type="GO" id="GO:0004519">
    <property type="term" value="F:endonuclease activity"/>
    <property type="evidence" value="ECO:0007669"/>
    <property type="project" value="UniProtKB-KW"/>
</dbReference>
<dbReference type="PROSITE" id="PS50878">
    <property type="entry name" value="RT_POL"/>
    <property type="match status" value="1"/>
</dbReference>
<keyword evidence="2" id="KW-0548">Nucleotidyltransferase</keyword>
<reference evidence="6" key="1">
    <citation type="submission" date="2023-08" db="EMBL/GenBank/DDBJ databases">
        <authorList>
            <person name="Audoor S."/>
            <person name="Bilcke G."/>
        </authorList>
    </citation>
    <scope>NUCLEOTIDE SEQUENCE</scope>
</reference>
<dbReference type="GO" id="GO:0016779">
    <property type="term" value="F:nucleotidyltransferase activity"/>
    <property type="evidence" value="ECO:0007669"/>
    <property type="project" value="UniProtKB-KW"/>
</dbReference>
<sequence length="513" mass="58782">MEDSMRKKRLSPTSLVIWKTIGGIESGKVSRVLFDSGGSHTMINSRAIPKDAKVQSIQNAKKCTTVAGDFVSDKCVKLRDGVFPEFDKHRRIAGVDGVKANVFDSPMCPHDVIIGRDILHEMGLDIQFSNGQVKWIDKFIPMKAPDHWQNHTNYSMALDRDVLDIYDDDDADDAFIMDAEYKATSGAEVADKQQHLAEDQHKLLAQALKNTDEIFDGQLGHSKHEKVHLELIENAQPVFSKAYSVPKQHEPAFLKELKHLQEIGVLERTGPSPTFIIPKKDGRVRWISNLRQLNKKIKRKVYPLPLIDDIVARRSGYKYFTKLDLTMMYYSFELEEPSKKLCMINTQYGLYQYNRMAMGLKPAPDFAQYYIKKTLCNLKQKGVKIYIDNVGLFSNSYEEHMALIQEVFQRLQAAGFKINPLKCKWCVQETDFLGHWLTPEGVKPWKKKIDAILKMSAPTNVTELRAFLGAVTFYRHMWPRRSHLLKPLTELTGKGMFEWTDECAKAFAEMKAL</sequence>
<evidence type="ECO:0000313" key="7">
    <source>
        <dbReference type="Proteomes" id="UP001295423"/>
    </source>
</evidence>
<dbReference type="AlphaFoldDB" id="A0AAD2GEG7"/>
<dbReference type="CDD" id="cd01647">
    <property type="entry name" value="RT_LTR"/>
    <property type="match status" value="1"/>
</dbReference>
<accession>A0AAD2GEG7</accession>
<dbReference type="Gene3D" id="2.40.70.10">
    <property type="entry name" value="Acid Proteases"/>
    <property type="match status" value="1"/>
</dbReference>
<evidence type="ECO:0000256" key="3">
    <source>
        <dbReference type="ARBA" id="ARBA00022722"/>
    </source>
</evidence>
<comment type="caution">
    <text evidence="6">The sequence shown here is derived from an EMBL/GenBank/DDBJ whole genome shotgun (WGS) entry which is preliminary data.</text>
</comment>